<proteinExistence type="predicted"/>
<sequence>MHDPLISNENVAKVQKLKISVKRSSFNESYNSL</sequence>
<dbReference type="InParanoid" id="A0A0V0Z3U3"/>
<keyword evidence="2" id="KW-1185">Reference proteome</keyword>
<dbReference type="AlphaFoldDB" id="A0A0V0Z3U3"/>
<comment type="caution">
    <text evidence="1">The sequence shown here is derived from an EMBL/GenBank/DDBJ whole genome shotgun (WGS) entry which is preliminary data.</text>
</comment>
<evidence type="ECO:0000313" key="2">
    <source>
        <dbReference type="Proteomes" id="UP000054776"/>
    </source>
</evidence>
<protein>
    <submittedName>
        <fullName evidence="1">Uncharacterized protein</fullName>
    </submittedName>
</protein>
<gene>
    <name evidence="1" type="ORF">T01_15808</name>
</gene>
<dbReference type="EMBL" id="JYDH01002874">
    <property type="protein sequence ID" value="KRY07083.1"/>
    <property type="molecule type" value="Genomic_DNA"/>
</dbReference>
<organism evidence="1 2">
    <name type="scientific">Trichinella spiralis</name>
    <name type="common">Trichina worm</name>
    <dbReference type="NCBI Taxonomy" id="6334"/>
    <lineage>
        <taxon>Eukaryota</taxon>
        <taxon>Metazoa</taxon>
        <taxon>Ecdysozoa</taxon>
        <taxon>Nematoda</taxon>
        <taxon>Enoplea</taxon>
        <taxon>Dorylaimia</taxon>
        <taxon>Trichinellida</taxon>
        <taxon>Trichinellidae</taxon>
        <taxon>Trichinella</taxon>
    </lineage>
</organism>
<dbReference type="Proteomes" id="UP000054776">
    <property type="component" value="Unassembled WGS sequence"/>
</dbReference>
<reference evidence="1 2" key="1">
    <citation type="submission" date="2015-01" db="EMBL/GenBank/DDBJ databases">
        <title>Evolution of Trichinella species and genotypes.</title>
        <authorList>
            <person name="Korhonen P.K."/>
            <person name="Edoardo P."/>
            <person name="Giuseppe L.R."/>
            <person name="Gasser R.B."/>
        </authorList>
    </citation>
    <scope>NUCLEOTIDE SEQUENCE [LARGE SCALE GENOMIC DNA]</scope>
    <source>
        <strain evidence="1">ISS3</strain>
    </source>
</reference>
<evidence type="ECO:0000313" key="1">
    <source>
        <dbReference type="EMBL" id="KRY07083.1"/>
    </source>
</evidence>
<name>A0A0V0Z3U3_TRISP</name>
<accession>A0A0V0Z3U3</accession>